<reference evidence="9" key="2">
    <citation type="journal article" date="2021" name="PeerJ">
        <title>Extensive microbial diversity within the chicken gut microbiome revealed by metagenomics and culture.</title>
        <authorList>
            <person name="Gilroy R."/>
            <person name="Ravi A."/>
            <person name="Getino M."/>
            <person name="Pursley I."/>
            <person name="Horton D.L."/>
            <person name="Alikhan N.F."/>
            <person name="Baker D."/>
            <person name="Gharbi K."/>
            <person name="Hall N."/>
            <person name="Watson M."/>
            <person name="Adriaenssens E.M."/>
            <person name="Foster-Nyarko E."/>
            <person name="Jarju S."/>
            <person name="Secka A."/>
            <person name="Antonio M."/>
            <person name="Oren A."/>
            <person name="Chaudhuri R.R."/>
            <person name="La Ragione R."/>
            <person name="Hildebrand F."/>
            <person name="Pallen M.J."/>
        </authorList>
    </citation>
    <scope>NUCLEOTIDE SEQUENCE</scope>
    <source>
        <strain evidence="9">CHK188-20938</strain>
    </source>
</reference>
<dbReference type="Pfam" id="PF10531">
    <property type="entry name" value="SLBB"/>
    <property type="match status" value="1"/>
</dbReference>
<comment type="caution">
    <text evidence="9">The sequence shown here is derived from an EMBL/GenBank/DDBJ whole genome shotgun (WGS) entry which is preliminary data.</text>
</comment>
<gene>
    <name evidence="9" type="ORF">IAB71_03345</name>
</gene>
<evidence type="ECO:0000256" key="3">
    <source>
        <dbReference type="ARBA" id="ARBA00022723"/>
    </source>
</evidence>
<keyword evidence="3" id="KW-0479">Metal-binding</keyword>
<evidence type="ECO:0000313" key="10">
    <source>
        <dbReference type="Proteomes" id="UP000824169"/>
    </source>
</evidence>
<dbReference type="GO" id="GO:0051539">
    <property type="term" value="F:4 iron, 4 sulfur cluster binding"/>
    <property type="evidence" value="ECO:0007669"/>
    <property type="project" value="UniProtKB-KW"/>
</dbReference>
<evidence type="ECO:0000256" key="4">
    <source>
        <dbReference type="ARBA" id="ARBA00022737"/>
    </source>
</evidence>
<dbReference type="PANTHER" id="PTHR43034:SF2">
    <property type="entry name" value="ION-TRANSLOCATING OXIDOREDUCTASE COMPLEX SUBUNIT C"/>
    <property type="match status" value="1"/>
</dbReference>
<dbReference type="InterPro" id="IPR017054">
    <property type="entry name" value="PduS"/>
</dbReference>
<proteinExistence type="predicted"/>
<keyword evidence="2" id="KW-0004">4Fe-4S</keyword>
<dbReference type="GO" id="GO:0046872">
    <property type="term" value="F:metal ion binding"/>
    <property type="evidence" value="ECO:0007669"/>
    <property type="project" value="UniProtKB-KW"/>
</dbReference>
<dbReference type="SUPFAM" id="SSF46548">
    <property type="entry name" value="alpha-helical ferredoxin"/>
    <property type="match status" value="1"/>
</dbReference>
<dbReference type="Gene3D" id="3.40.50.11540">
    <property type="entry name" value="NADH-ubiquinone oxidoreductase 51kDa subunit"/>
    <property type="match status" value="1"/>
</dbReference>
<evidence type="ECO:0000256" key="2">
    <source>
        <dbReference type="ARBA" id="ARBA00022485"/>
    </source>
</evidence>
<dbReference type="GO" id="GO:0009055">
    <property type="term" value="F:electron transfer activity"/>
    <property type="evidence" value="ECO:0007669"/>
    <property type="project" value="InterPro"/>
</dbReference>
<dbReference type="PROSITE" id="PS00198">
    <property type="entry name" value="4FE4S_FER_1"/>
    <property type="match status" value="1"/>
</dbReference>
<dbReference type="InterPro" id="IPR017900">
    <property type="entry name" value="4Fe4S_Fe_S_CS"/>
</dbReference>
<dbReference type="SUPFAM" id="SSF142019">
    <property type="entry name" value="Nqo1 FMN-binding domain-like"/>
    <property type="match status" value="1"/>
</dbReference>
<dbReference type="InterPro" id="IPR017896">
    <property type="entry name" value="4Fe4S_Fe-S-bd"/>
</dbReference>
<evidence type="ECO:0000259" key="8">
    <source>
        <dbReference type="PROSITE" id="PS51379"/>
    </source>
</evidence>
<evidence type="ECO:0000313" key="9">
    <source>
        <dbReference type="EMBL" id="HIV24812.1"/>
    </source>
</evidence>
<dbReference type="PIRSF" id="PIRSF036408">
    <property type="entry name" value="PduS_prd"/>
    <property type="match status" value="1"/>
</dbReference>
<dbReference type="Pfam" id="PF13375">
    <property type="entry name" value="RnfC_N"/>
    <property type="match status" value="1"/>
</dbReference>
<feature type="domain" description="4Fe-4S ferredoxin-type" evidence="8">
    <location>
        <begin position="239"/>
        <end position="268"/>
    </location>
</feature>
<dbReference type="PROSITE" id="PS51379">
    <property type="entry name" value="4FE4S_FER_2"/>
    <property type="match status" value="1"/>
</dbReference>
<protein>
    <submittedName>
        <fullName evidence="9">SLBB domain-containing protein</fullName>
    </submittedName>
</protein>
<dbReference type="InterPro" id="IPR011538">
    <property type="entry name" value="Nuo51_FMN-bd"/>
</dbReference>
<dbReference type="Pfam" id="PF01512">
    <property type="entry name" value="Complex1_51K"/>
    <property type="match status" value="1"/>
</dbReference>
<reference evidence="9" key="1">
    <citation type="submission" date="2020-10" db="EMBL/GenBank/DDBJ databases">
        <authorList>
            <person name="Gilroy R."/>
        </authorList>
    </citation>
    <scope>NUCLEOTIDE SEQUENCE</scope>
    <source>
        <strain evidence="9">CHK188-20938</strain>
    </source>
</reference>
<keyword evidence="4" id="KW-0677">Repeat</keyword>
<dbReference type="Proteomes" id="UP000824169">
    <property type="component" value="Unassembled WGS sequence"/>
</dbReference>
<dbReference type="GO" id="GO:0016020">
    <property type="term" value="C:membrane"/>
    <property type="evidence" value="ECO:0007669"/>
    <property type="project" value="InterPro"/>
</dbReference>
<keyword evidence="7" id="KW-0411">Iron-sulfur</keyword>
<dbReference type="Pfam" id="PF13534">
    <property type="entry name" value="Fer4_17"/>
    <property type="match status" value="1"/>
</dbReference>
<dbReference type="EMBL" id="DVOO01000011">
    <property type="protein sequence ID" value="HIV24812.1"/>
    <property type="molecule type" value="Genomic_DNA"/>
</dbReference>
<evidence type="ECO:0000256" key="5">
    <source>
        <dbReference type="ARBA" id="ARBA00022982"/>
    </source>
</evidence>
<organism evidence="9 10">
    <name type="scientific">Candidatus Scatomonas pullistercoris</name>
    <dbReference type="NCBI Taxonomy" id="2840920"/>
    <lineage>
        <taxon>Bacteria</taxon>
        <taxon>Bacillati</taxon>
        <taxon>Bacillota</taxon>
        <taxon>Clostridia</taxon>
        <taxon>Lachnospirales</taxon>
        <taxon>Lachnospiraceae</taxon>
        <taxon>Lachnospiraceae incertae sedis</taxon>
        <taxon>Candidatus Scatomonas</taxon>
    </lineage>
</organism>
<dbReference type="InterPro" id="IPR037225">
    <property type="entry name" value="Nuo51_FMN-bd_sf"/>
</dbReference>
<sequence>MGLIEQIRDAGVVGAGGAGFPTDKKLNCKAEIFIVNGIECEPLLRTDRHVMEQYAPQIVKTVRAIRDSLGARRAVIAVKEHYEKAVEALRAAVKGTKVELYLSESFYPAGDEQTLVHCVTGRTVPTGGIPLDVGCVVSNVSTVLNIAQAMEGRPVTEKMVTVSGSVAHPVTVSCPIGTPLSLLLQAAGGASGDCIYIVGGPLMGRITEDLTEPVTKTTGGLLAIPRGHALLTKKVRSSRDAMLARAVCSQCSMCTQMCPRNALGLNVQPHKAMRALAAGNESLLGDVNGVFSCCDCGICTYFACNFGLKPNQAMQQAKAALQARGIRPEKEVKYEADRGIEQKRVPTERLLLRLDLKRYDREAPMGAFVDCSDVKIPLKMHIGGPDKALVTAGQQVTKGQLIAEPEGMGARIHASIDGTVVSVTEEFIEIRK</sequence>
<dbReference type="InterPro" id="IPR019554">
    <property type="entry name" value="Soluble_ligand-bd"/>
</dbReference>
<dbReference type="InterPro" id="IPR010208">
    <property type="entry name" value="Ion_transpt_RnfC/RsxC"/>
</dbReference>
<keyword evidence="1" id="KW-0813">Transport</keyword>
<keyword evidence="6" id="KW-0408">Iron</keyword>
<dbReference type="AlphaFoldDB" id="A0A9D1P2H7"/>
<evidence type="ECO:0000256" key="7">
    <source>
        <dbReference type="ARBA" id="ARBA00023014"/>
    </source>
</evidence>
<evidence type="ECO:0000256" key="1">
    <source>
        <dbReference type="ARBA" id="ARBA00022448"/>
    </source>
</evidence>
<dbReference type="InterPro" id="IPR026902">
    <property type="entry name" value="RnfC_N"/>
</dbReference>
<evidence type="ECO:0000256" key="6">
    <source>
        <dbReference type="ARBA" id="ARBA00023004"/>
    </source>
</evidence>
<name>A0A9D1P2H7_9FIRM</name>
<dbReference type="Gene3D" id="3.10.20.600">
    <property type="match status" value="1"/>
</dbReference>
<dbReference type="SUPFAM" id="SSF142984">
    <property type="entry name" value="Nqo1 middle domain-like"/>
    <property type="match status" value="1"/>
</dbReference>
<dbReference type="PANTHER" id="PTHR43034">
    <property type="entry name" value="ION-TRANSLOCATING OXIDOREDUCTASE COMPLEX SUBUNIT C"/>
    <property type="match status" value="1"/>
</dbReference>
<accession>A0A9D1P2H7</accession>
<keyword evidence="5" id="KW-0249">Electron transport</keyword>